<accession>A0AAJ7L6T4</accession>
<evidence type="ECO:0000256" key="5">
    <source>
        <dbReference type="SAM" id="Phobius"/>
    </source>
</evidence>
<proteinExistence type="predicted"/>
<dbReference type="AlphaFoldDB" id="A0AAJ7L6T4"/>
<name>A0AAJ7L6T4_9ACAR</name>
<reference evidence="7" key="1">
    <citation type="submission" date="2025-08" db="UniProtKB">
        <authorList>
            <consortium name="RefSeq"/>
        </authorList>
    </citation>
    <scope>IDENTIFICATION</scope>
</reference>
<dbReference type="GO" id="GO:0016020">
    <property type="term" value="C:membrane"/>
    <property type="evidence" value="ECO:0007669"/>
    <property type="project" value="UniProtKB-SubCell"/>
</dbReference>
<keyword evidence="3 5" id="KW-1133">Transmembrane helix</keyword>
<feature type="transmembrane region" description="Helical" evidence="5">
    <location>
        <begin position="104"/>
        <end position="125"/>
    </location>
</feature>
<dbReference type="InterPro" id="IPR036259">
    <property type="entry name" value="MFS_trans_sf"/>
</dbReference>
<protein>
    <submittedName>
        <fullName evidence="7">Uncharacterized protein LOC100898109</fullName>
    </submittedName>
</protein>
<dbReference type="RefSeq" id="XP_018497614.1">
    <property type="nucleotide sequence ID" value="XM_018642098.1"/>
</dbReference>
<dbReference type="GeneID" id="100898109"/>
<gene>
    <name evidence="7" type="primary">LOC100898109</name>
</gene>
<sequence length="435" mass="48165">MRLVITQDWFLHKACWARFDFNESLCHDILNRDNEDPIKTAITRSANLYNLFLFLVQFIPAGLLSIFISPFADIYGLKVPLMIATAGGCLQDLLTVVTTSTPSILTVFTVLCAIPNGFTGGLVITCASVYSHAARNSADSLKTMRFAVIITAMTLGFQLGMFIGGQIFALANEKHFSVFVVSAILLITCLIYLWAAIPLSDEIRNAARSELIQDLCRVDNLTEGFKAVFRPRPGKNRKKLLLLMVSMWFVLFNSETARNINYYYTRKRYNWSPTHFSNITAAFGIFQLLSTATCIVIFSRILRLSDPAFACIGVVAFMIQNAIKAFAYKDSLYYLGYAFGVPGGTAAVGISTAASRIIGPSEATKVFSFWTTCESLVPAVGDVISSLLFNAFLGVFPGLPFLLGAVLQLIPLGALIYCIRYPKIEKDEFVHRRLT</sequence>
<keyword evidence="2 5" id="KW-0812">Transmembrane</keyword>
<dbReference type="Gene3D" id="1.20.1250.20">
    <property type="entry name" value="MFS general substrate transporter like domains"/>
    <property type="match status" value="1"/>
</dbReference>
<feature type="transmembrane region" description="Helical" evidence="5">
    <location>
        <begin position="366"/>
        <end position="393"/>
    </location>
</feature>
<evidence type="ECO:0000256" key="1">
    <source>
        <dbReference type="ARBA" id="ARBA00004141"/>
    </source>
</evidence>
<feature type="transmembrane region" description="Helical" evidence="5">
    <location>
        <begin position="280"/>
        <end position="302"/>
    </location>
</feature>
<comment type="subcellular location">
    <subcellularLocation>
        <location evidence="1">Membrane</location>
        <topology evidence="1">Multi-pass membrane protein</topology>
    </subcellularLocation>
</comment>
<dbReference type="PANTHER" id="PTHR23507:SF1">
    <property type="entry name" value="FI18259P1-RELATED"/>
    <property type="match status" value="1"/>
</dbReference>
<feature type="transmembrane region" description="Helical" evidence="5">
    <location>
        <begin position="240"/>
        <end position="260"/>
    </location>
</feature>
<dbReference type="KEGG" id="goe:100898109"/>
<evidence type="ECO:0000256" key="3">
    <source>
        <dbReference type="ARBA" id="ARBA00022989"/>
    </source>
</evidence>
<dbReference type="PANTHER" id="PTHR23507">
    <property type="entry name" value="ZGC:174356"/>
    <property type="match status" value="1"/>
</dbReference>
<evidence type="ECO:0000313" key="6">
    <source>
        <dbReference type="Proteomes" id="UP000694867"/>
    </source>
</evidence>
<dbReference type="InterPro" id="IPR011701">
    <property type="entry name" value="MFS"/>
</dbReference>
<dbReference type="SUPFAM" id="SSF103473">
    <property type="entry name" value="MFS general substrate transporter"/>
    <property type="match status" value="1"/>
</dbReference>
<feature type="transmembrane region" description="Helical" evidence="5">
    <location>
        <begin position="399"/>
        <end position="419"/>
    </location>
</feature>
<feature type="transmembrane region" description="Helical" evidence="5">
    <location>
        <begin position="146"/>
        <end position="170"/>
    </location>
</feature>
<evidence type="ECO:0000256" key="2">
    <source>
        <dbReference type="ARBA" id="ARBA00022692"/>
    </source>
</evidence>
<keyword evidence="4 5" id="KW-0472">Membrane</keyword>
<organism evidence="6 7">
    <name type="scientific">Galendromus occidentalis</name>
    <name type="common">western predatory mite</name>
    <dbReference type="NCBI Taxonomy" id="34638"/>
    <lineage>
        <taxon>Eukaryota</taxon>
        <taxon>Metazoa</taxon>
        <taxon>Ecdysozoa</taxon>
        <taxon>Arthropoda</taxon>
        <taxon>Chelicerata</taxon>
        <taxon>Arachnida</taxon>
        <taxon>Acari</taxon>
        <taxon>Parasitiformes</taxon>
        <taxon>Mesostigmata</taxon>
        <taxon>Gamasina</taxon>
        <taxon>Phytoseioidea</taxon>
        <taxon>Phytoseiidae</taxon>
        <taxon>Typhlodrominae</taxon>
        <taxon>Galendromus</taxon>
    </lineage>
</organism>
<dbReference type="Proteomes" id="UP000694867">
    <property type="component" value="Unplaced"/>
</dbReference>
<dbReference type="GO" id="GO:0022857">
    <property type="term" value="F:transmembrane transporter activity"/>
    <property type="evidence" value="ECO:0007669"/>
    <property type="project" value="InterPro"/>
</dbReference>
<feature type="transmembrane region" description="Helical" evidence="5">
    <location>
        <begin position="334"/>
        <end position="354"/>
    </location>
</feature>
<keyword evidence="6" id="KW-1185">Reference proteome</keyword>
<feature type="transmembrane region" description="Helical" evidence="5">
    <location>
        <begin position="176"/>
        <end position="195"/>
    </location>
</feature>
<dbReference type="Pfam" id="PF07690">
    <property type="entry name" value="MFS_1"/>
    <property type="match status" value="1"/>
</dbReference>
<feature type="transmembrane region" description="Helical" evidence="5">
    <location>
        <begin position="48"/>
        <end position="72"/>
    </location>
</feature>
<evidence type="ECO:0000313" key="7">
    <source>
        <dbReference type="RefSeq" id="XP_018497614.1"/>
    </source>
</evidence>
<feature type="transmembrane region" description="Helical" evidence="5">
    <location>
        <begin position="309"/>
        <end position="328"/>
    </location>
</feature>
<evidence type="ECO:0000256" key="4">
    <source>
        <dbReference type="ARBA" id="ARBA00023136"/>
    </source>
</evidence>